<proteinExistence type="predicted"/>
<dbReference type="Proteomes" id="UP001260872">
    <property type="component" value="Unassembled WGS sequence"/>
</dbReference>
<dbReference type="InterPro" id="IPR020835">
    <property type="entry name" value="Catalase_sf"/>
</dbReference>
<evidence type="ECO:0008006" key="4">
    <source>
        <dbReference type="Google" id="ProtNLM"/>
    </source>
</evidence>
<protein>
    <recommendedName>
        <fullName evidence="4">Phosphodiesterase</fullName>
    </recommendedName>
</protein>
<name>A0ABU1FTQ6_9MICC</name>
<dbReference type="RefSeq" id="WP_310537362.1">
    <property type="nucleotide sequence ID" value="NZ_BAAAOC010000021.1"/>
</dbReference>
<reference evidence="3" key="1">
    <citation type="submission" date="2023-07" db="EMBL/GenBank/DDBJ databases">
        <title>Description of three actinobacteria isolated from air of manufacturing shop in a pharmaceutical factory.</title>
        <authorList>
            <person name="Zhang D.-F."/>
        </authorList>
    </citation>
    <scope>NUCLEOTIDE SEQUENCE [LARGE SCALE GENOMIC DNA]</scope>
    <source>
        <strain evidence="3">CCTCC AB 207010</strain>
    </source>
</reference>
<feature type="region of interest" description="Disordered" evidence="1">
    <location>
        <begin position="219"/>
        <end position="238"/>
    </location>
</feature>
<comment type="caution">
    <text evidence="2">The sequence shown here is derived from an EMBL/GenBank/DDBJ whole genome shotgun (WGS) entry which is preliminary data.</text>
</comment>
<gene>
    <name evidence="2" type="ORF">RH857_07535</name>
</gene>
<keyword evidence="3" id="KW-1185">Reference proteome</keyword>
<organism evidence="2 3">
    <name type="scientific">Nesterenkonia flava</name>
    <dbReference type="NCBI Taxonomy" id="469799"/>
    <lineage>
        <taxon>Bacteria</taxon>
        <taxon>Bacillati</taxon>
        <taxon>Actinomycetota</taxon>
        <taxon>Actinomycetes</taxon>
        <taxon>Micrococcales</taxon>
        <taxon>Micrococcaceae</taxon>
        <taxon>Nesterenkonia</taxon>
    </lineage>
</organism>
<accession>A0ABU1FTQ6</accession>
<evidence type="ECO:0000313" key="3">
    <source>
        <dbReference type="Proteomes" id="UP001260872"/>
    </source>
</evidence>
<dbReference type="EMBL" id="JAVKGT010000016">
    <property type="protein sequence ID" value="MDR5711983.1"/>
    <property type="molecule type" value="Genomic_DNA"/>
</dbReference>
<evidence type="ECO:0000256" key="1">
    <source>
        <dbReference type="SAM" id="MobiDB-lite"/>
    </source>
</evidence>
<evidence type="ECO:0000313" key="2">
    <source>
        <dbReference type="EMBL" id="MDR5711983.1"/>
    </source>
</evidence>
<sequence>MNAARWIPLPRLIEPTFTLVAQLRSGRAVHRGGEVFQGKLHLDDAGSPTVRALGGPAELPALVRLSKGLGTPGEAPDILGIALRLRPDSDDPIDILTSTVGRRGWRRMLPAASRGWRSQPYSTVLPYRAQGQTVMLGLRPRFYDDAGASPQTAAALAGNAALELLLEERRGGAWHAVGRLHVGAVVERDLAFDPYLVNLPDLAPVPFLAATRRHAYRGSRRGRGAALGMARRPRAARR</sequence>
<dbReference type="SUPFAM" id="SSF56634">
    <property type="entry name" value="Heme-dependent catalase-like"/>
    <property type="match status" value="1"/>
</dbReference>